<dbReference type="InterPro" id="IPR009057">
    <property type="entry name" value="Homeodomain-like_sf"/>
</dbReference>
<gene>
    <name evidence="6" type="ORF">DET51_101144</name>
    <name evidence="5" type="ORF">DET64_101145</name>
</gene>
<dbReference type="GO" id="GO:0003700">
    <property type="term" value="F:DNA-binding transcription factor activity"/>
    <property type="evidence" value="ECO:0007669"/>
    <property type="project" value="InterPro"/>
</dbReference>
<evidence type="ECO:0000313" key="7">
    <source>
        <dbReference type="Proteomes" id="UP000252795"/>
    </source>
</evidence>
<organism evidence="6 7">
    <name type="scientific">Marinobacter nauticus</name>
    <name type="common">Marinobacter hydrocarbonoclasticus</name>
    <name type="synonym">Marinobacter aquaeolei</name>
    <dbReference type="NCBI Taxonomy" id="2743"/>
    <lineage>
        <taxon>Bacteria</taxon>
        <taxon>Pseudomonadati</taxon>
        <taxon>Pseudomonadota</taxon>
        <taxon>Gammaproteobacteria</taxon>
        <taxon>Pseudomonadales</taxon>
        <taxon>Marinobacteraceae</taxon>
        <taxon>Marinobacter</taxon>
    </lineage>
</organism>
<dbReference type="GO" id="GO:0005829">
    <property type="term" value="C:cytosol"/>
    <property type="evidence" value="ECO:0007669"/>
    <property type="project" value="TreeGrafter"/>
</dbReference>
<dbReference type="SMART" id="SM00342">
    <property type="entry name" value="HTH_ARAC"/>
    <property type="match status" value="1"/>
</dbReference>
<dbReference type="EMBL" id="QNSA01000001">
    <property type="protein sequence ID" value="RBP76961.1"/>
    <property type="molecule type" value="Genomic_DNA"/>
</dbReference>
<dbReference type="PANTHER" id="PTHR47894:SF1">
    <property type="entry name" value="HTH-TYPE TRANSCRIPTIONAL REGULATOR VQSM"/>
    <property type="match status" value="1"/>
</dbReference>
<dbReference type="PROSITE" id="PS01124">
    <property type="entry name" value="HTH_ARAC_FAMILY_2"/>
    <property type="match status" value="1"/>
</dbReference>
<keyword evidence="3" id="KW-0804">Transcription</keyword>
<keyword evidence="2" id="KW-0238">DNA-binding</keyword>
<evidence type="ECO:0000256" key="2">
    <source>
        <dbReference type="ARBA" id="ARBA00023125"/>
    </source>
</evidence>
<evidence type="ECO:0000259" key="4">
    <source>
        <dbReference type="PROSITE" id="PS01124"/>
    </source>
</evidence>
<proteinExistence type="predicted"/>
<dbReference type="InterPro" id="IPR032687">
    <property type="entry name" value="AraC-type_N"/>
</dbReference>
<accession>A0A368V9B6</accession>
<keyword evidence="1" id="KW-0805">Transcription regulation</keyword>
<dbReference type="PANTHER" id="PTHR47894">
    <property type="entry name" value="HTH-TYPE TRANSCRIPTIONAL REGULATOR GADX"/>
    <property type="match status" value="1"/>
</dbReference>
<dbReference type="EMBL" id="QPJB01000001">
    <property type="protein sequence ID" value="RCW37807.1"/>
    <property type="molecule type" value="Genomic_DNA"/>
</dbReference>
<comment type="caution">
    <text evidence="6">The sequence shown here is derived from an EMBL/GenBank/DDBJ whole genome shotgun (WGS) entry which is preliminary data.</text>
</comment>
<dbReference type="SUPFAM" id="SSF46689">
    <property type="entry name" value="Homeodomain-like"/>
    <property type="match status" value="1"/>
</dbReference>
<dbReference type="Proteomes" id="UP000253065">
    <property type="component" value="Unassembled WGS sequence"/>
</dbReference>
<sequence length="348" mass="38971">MIKSRTPARNALGDISLLYVSVLLRAVAAEGGDAEQLKARFHLSAPEQAAVDARISIPRFMRLGHAAIKATGNPALGLRMGALSRPVDAGMAGLAAETAGTVAGALELLVRYSLLTSHNSRGAPSFQRAMKTVSFYSIRPYNQYNYFVVDSVLAAWTQLIRHMTGRYDVLERVRIEYPSISQDDLFESWFRCPVEFGAPANDIRIKDAIWELVPAQAQRGMNEKLVSLCEQELQRIQRGWRITDRARHHMAPLLVGGKVSVDVLATKMGLTPWTLQRQLAEEGSGFRQLLDTTRQQLAWDYLKETDSSLAEIAWLLGFANPPAFHKAYQRWYGISPGEHRKILRIRKN</sequence>
<dbReference type="InterPro" id="IPR018060">
    <property type="entry name" value="HTH_AraC"/>
</dbReference>
<feature type="domain" description="HTH araC/xylS-type" evidence="4">
    <location>
        <begin position="244"/>
        <end position="342"/>
    </location>
</feature>
<dbReference type="Proteomes" id="UP000252795">
    <property type="component" value="Unassembled WGS sequence"/>
</dbReference>
<dbReference type="Pfam" id="PF12833">
    <property type="entry name" value="HTH_18"/>
    <property type="match status" value="1"/>
</dbReference>
<evidence type="ECO:0000313" key="6">
    <source>
        <dbReference type="EMBL" id="RCW37807.1"/>
    </source>
</evidence>
<keyword evidence="8" id="KW-1185">Reference proteome</keyword>
<protein>
    <submittedName>
        <fullName evidence="6">AraC family transcriptional regulator</fullName>
    </submittedName>
</protein>
<reference evidence="6 7" key="1">
    <citation type="submission" date="2018-07" db="EMBL/GenBank/DDBJ databases">
        <title>Freshwater and sediment microbial communities from various areas in North America, analyzing microbe dynamics in response to fracking.</title>
        <authorList>
            <person name="Lamendella R."/>
        </authorList>
    </citation>
    <scope>NUCLEOTIDE SEQUENCE [LARGE SCALE GENOMIC DNA]</scope>
    <source>
        <strain evidence="6 7">114E</strain>
        <strain evidence="5 8">114E_o</strain>
    </source>
</reference>
<evidence type="ECO:0000313" key="5">
    <source>
        <dbReference type="EMBL" id="RBP76961.1"/>
    </source>
</evidence>
<name>A0A368V9B6_MARNT</name>
<dbReference type="GO" id="GO:0000976">
    <property type="term" value="F:transcription cis-regulatory region binding"/>
    <property type="evidence" value="ECO:0007669"/>
    <property type="project" value="TreeGrafter"/>
</dbReference>
<dbReference type="Gene3D" id="1.10.10.60">
    <property type="entry name" value="Homeodomain-like"/>
    <property type="match status" value="1"/>
</dbReference>
<evidence type="ECO:0000313" key="8">
    <source>
        <dbReference type="Proteomes" id="UP000253065"/>
    </source>
</evidence>
<evidence type="ECO:0000256" key="3">
    <source>
        <dbReference type="ARBA" id="ARBA00023163"/>
    </source>
</evidence>
<dbReference type="RefSeq" id="WP_113878885.1">
    <property type="nucleotide sequence ID" value="NZ_QNSA01000001.1"/>
</dbReference>
<dbReference type="Pfam" id="PF12625">
    <property type="entry name" value="Arabinose_bd"/>
    <property type="match status" value="1"/>
</dbReference>
<dbReference type="AlphaFoldDB" id="A0A368V9B6"/>
<evidence type="ECO:0000256" key="1">
    <source>
        <dbReference type="ARBA" id="ARBA00023015"/>
    </source>
</evidence>